<organism evidence="2 3">
    <name type="scientific">candidate division WWE3 bacterium CG_4_10_14_0_2_um_filter_42_8</name>
    <dbReference type="NCBI Taxonomy" id="1975074"/>
    <lineage>
        <taxon>Bacteria</taxon>
        <taxon>Katanobacteria</taxon>
    </lineage>
</organism>
<sequence length="98" mass="11303">MEEGDFVAARSKNRQDPRQWKPKGFRYDVERISKPVTLILSRVGKRLPDSGRPFESGGCQPACRRGRNDGNPMVLIQILDVKFLPAAIYFDRRNWNVL</sequence>
<reference evidence="3" key="1">
    <citation type="submission" date="2017-09" db="EMBL/GenBank/DDBJ databases">
        <title>Depth-based differentiation of microbial function through sediment-hosted aquifers and enrichment of novel symbionts in the deep terrestrial subsurface.</title>
        <authorList>
            <person name="Probst A.J."/>
            <person name="Ladd B."/>
            <person name="Jarett J.K."/>
            <person name="Geller-Mcgrath D.E."/>
            <person name="Sieber C.M.K."/>
            <person name="Emerson J.B."/>
            <person name="Anantharaman K."/>
            <person name="Thomas B.C."/>
            <person name="Malmstrom R."/>
            <person name="Stieglmeier M."/>
            <person name="Klingl A."/>
            <person name="Woyke T."/>
            <person name="Ryan C.M."/>
            <person name="Banfield J.F."/>
        </authorList>
    </citation>
    <scope>NUCLEOTIDE SEQUENCE [LARGE SCALE GENOMIC DNA]</scope>
</reference>
<dbReference type="EMBL" id="PFNJ01000081">
    <property type="protein sequence ID" value="PIZ42179.1"/>
    <property type="molecule type" value="Genomic_DNA"/>
</dbReference>
<evidence type="ECO:0000256" key="1">
    <source>
        <dbReference type="SAM" id="MobiDB-lite"/>
    </source>
</evidence>
<comment type="caution">
    <text evidence="2">The sequence shown here is derived from an EMBL/GenBank/DDBJ whole genome shotgun (WGS) entry which is preliminary data.</text>
</comment>
<dbReference type="AlphaFoldDB" id="A0A2M7TAW7"/>
<accession>A0A2M7TAW7</accession>
<evidence type="ECO:0000313" key="3">
    <source>
        <dbReference type="Proteomes" id="UP000230970"/>
    </source>
</evidence>
<feature type="region of interest" description="Disordered" evidence="1">
    <location>
        <begin position="1"/>
        <end position="20"/>
    </location>
</feature>
<protein>
    <submittedName>
        <fullName evidence="2">Uncharacterized protein</fullName>
    </submittedName>
</protein>
<evidence type="ECO:0000313" key="2">
    <source>
        <dbReference type="EMBL" id="PIZ42179.1"/>
    </source>
</evidence>
<gene>
    <name evidence="2" type="ORF">COY34_03295</name>
</gene>
<name>A0A2M7TAW7_UNCKA</name>
<dbReference type="Proteomes" id="UP000230970">
    <property type="component" value="Unassembled WGS sequence"/>
</dbReference>
<proteinExistence type="predicted"/>